<sequence>MNIGSMTCLDAFSSNLPHTDMSNEEASIASFPNLLTGSMNKPAKGNAASKKSRLHNLNPFSSIETAEMKAARHADDKKKTEK</sequence>
<name>A0ACC2IV64_9PLEO</name>
<evidence type="ECO:0000313" key="1">
    <source>
        <dbReference type="EMBL" id="KAJ8118962.1"/>
    </source>
</evidence>
<dbReference type="Proteomes" id="UP001153331">
    <property type="component" value="Unassembled WGS sequence"/>
</dbReference>
<keyword evidence="2" id="KW-1185">Reference proteome</keyword>
<protein>
    <submittedName>
        <fullName evidence="1">Uncharacterized protein</fullName>
    </submittedName>
</protein>
<gene>
    <name evidence="1" type="ORF">OPT61_g155</name>
</gene>
<evidence type="ECO:0000313" key="2">
    <source>
        <dbReference type="Proteomes" id="UP001153331"/>
    </source>
</evidence>
<proteinExistence type="predicted"/>
<comment type="caution">
    <text evidence="1">The sequence shown here is derived from an EMBL/GenBank/DDBJ whole genome shotgun (WGS) entry which is preliminary data.</text>
</comment>
<reference evidence="1" key="1">
    <citation type="submission" date="2022-11" db="EMBL/GenBank/DDBJ databases">
        <title>Genome Sequence of Boeremia exigua.</title>
        <authorList>
            <person name="Buettner E."/>
        </authorList>
    </citation>
    <scope>NUCLEOTIDE SEQUENCE</scope>
    <source>
        <strain evidence="1">CU02</strain>
    </source>
</reference>
<organism evidence="1 2">
    <name type="scientific">Boeremia exigua</name>
    <dbReference type="NCBI Taxonomy" id="749465"/>
    <lineage>
        <taxon>Eukaryota</taxon>
        <taxon>Fungi</taxon>
        <taxon>Dikarya</taxon>
        <taxon>Ascomycota</taxon>
        <taxon>Pezizomycotina</taxon>
        <taxon>Dothideomycetes</taxon>
        <taxon>Pleosporomycetidae</taxon>
        <taxon>Pleosporales</taxon>
        <taxon>Pleosporineae</taxon>
        <taxon>Didymellaceae</taxon>
        <taxon>Boeremia</taxon>
    </lineage>
</organism>
<dbReference type="EMBL" id="JAPHNI010000005">
    <property type="protein sequence ID" value="KAJ8118962.1"/>
    <property type="molecule type" value="Genomic_DNA"/>
</dbReference>
<accession>A0ACC2IV64</accession>